<comment type="caution">
    <text evidence="2">The sequence shown here is derived from an EMBL/GenBank/DDBJ whole genome shotgun (WGS) entry which is preliminary data.</text>
</comment>
<organism evidence="2 3">
    <name type="scientific">Phytophthora palmivora</name>
    <dbReference type="NCBI Taxonomy" id="4796"/>
    <lineage>
        <taxon>Eukaryota</taxon>
        <taxon>Sar</taxon>
        <taxon>Stramenopiles</taxon>
        <taxon>Oomycota</taxon>
        <taxon>Peronosporomycetes</taxon>
        <taxon>Peronosporales</taxon>
        <taxon>Peronosporaceae</taxon>
        <taxon>Phytophthora</taxon>
    </lineage>
</organism>
<accession>A0A2P4YLF4</accession>
<keyword evidence="3" id="KW-1185">Reference proteome</keyword>
<feature type="region of interest" description="Disordered" evidence="1">
    <location>
        <begin position="263"/>
        <end position="386"/>
    </location>
</feature>
<dbReference type="AlphaFoldDB" id="A0A2P4YLF4"/>
<evidence type="ECO:0000313" key="2">
    <source>
        <dbReference type="EMBL" id="POM78645.1"/>
    </source>
</evidence>
<gene>
    <name evidence="2" type="ORF">PHPALM_3802</name>
</gene>
<dbReference type="Proteomes" id="UP000237271">
    <property type="component" value="Unassembled WGS sequence"/>
</dbReference>
<evidence type="ECO:0000256" key="1">
    <source>
        <dbReference type="SAM" id="MobiDB-lite"/>
    </source>
</evidence>
<feature type="compositionally biased region" description="Acidic residues" evidence="1">
    <location>
        <begin position="333"/>
        <end position="346"/>
    </location>
</feature>
<dbReference type="OrthoDB" id="10608022at2759"/>
<evidence type="ECO:0000313" key="3">
    <source>
        <dbReference type="Proteomes" id="UP000237271"/>
    </source>
</evidence>
<sequence length="701" mass="76318">MVRQSRALERATAAAMQALGPREQVAKLVIGFARNPPCRVDVNLDRRLQNASNLGEVMAAAIALVQIPLHGSEEMVSLRDKVSRCQEQVKDAEDKLATEFQLRTRAEMFCAQASCDFNAAANTLHSVRLENVALSRQLALANAAIATHAESMSQLGIRVKNTEADAAAAMRTIRKDRERFKAGMVAYTEQMAKLRSYLLRSDNRNDGTVPVRIQALVTENAGLQRANLILRQHSANHGLNSDALVLASAGITADDIDWSLHGLSPPRVTAEPPPTSISGRSDNESSDNEASGTAQQAISTEASPGSQQVPSEVAGEGFEDGEVADELSAASDSEAEDTEELPDSGEDATAPSATATELSPDVVDLASGDVDNAGVSKPVNSPFSSPVISLPRGLVSESSEPLPKDGVSPVSAASLSAPMDWENSSHPWQQLRRRLHDQACLFDSSGFPSGTKISIRETGLGRTVKMWRQFQGISTDKSENADLGLALLERRHWVQVSVVEIYLRSLEREHGRNDPLVVALIAKWKSYNKARNLRADRLRQQMVYRVWEWSIERDNKPRENPAELLLEPSYLQYPFEVLDWAPTTDNWIHELMVLDAQQPWRNCWMDAPAEHPYNTTFAPCNPDVPLFVPRHRSYTSVAFSVVVSPALDPTAVRAPWVAEASDTPGSSPEAPASGILGSPPADILSASLDILVDLATAITEI</sequence>
<reference evidence="2 3" key="1">
    <citation type="journal article" date="2017" name="Genome Biol. Evol.">
        <title>Phytophthora megakarya and P. palmivora, closely related causal agents of cacao black pod rot, underwent increases in genome sizes and gene numbers by different mechanisms.</title>
        <authorList>
            <person name="Ali S.S."/>
            <person name="Shao J."/>
            <person name="Lary D.J."/>
            <person name="Kronmiller B."/>
            <person name="Shen D."/>
            <person name="Strem M.D."/>
            <person name="Amoako-Attah I."/>
            <person name="Akrofi A.Y."/>
            <person name="Begoude B.A."/>
            <person name="Ten Hoopen G.M."/>
            <person name="Coulibaly K."/>
            <person name="Kebe B.I."/>
            <person name="Melnick R.L."/>
            <person name="Guiltinan M.J."/>
            <person name="Tyler B.M."/>
            <person name="Meinhardt L.W."/>
            <person name="Bailey B.A."/>
        </authorList>
    </citation>
    <scope>NUCLEOTIDE SEQUENCE [LARGE SCALE GENOMIC DNA]</scope>
    <source>
        <strain evidence="3">sbr112.9</strain>
    </source>
</reference>
<feature type="compositionally biased region" description="Polar residues" evidence="1">
    <location>
        <begin position="288"/>
        <end position="310"/>
    </location>
</feature>
<dbReference type="EMBL" id="NCKW01001944">
    <property type="protein sequence ID" value="POM78645.1"/>
    <property type="molecule type" value="Genomic_DNA"/>
</dbReference>
<protein>
    <submittedName>
        <fullName evidence="2">Uncharacterized protein</fullName>
    </submittedName>
</protein>
<name>A0A2P4YLF4_9STRA</name>
<proteinExistence type="predicted"/>